<proteinExistence type="inferred from homology"/>
<dbReference type="EMBL" id="JBHUEK010000007">
    <property type="protein sequence ID" value="MFD1777673.1"/>
    <property type="molecule type" value="Genomic_DNA"/>
</dbReference>
<evidence type="ECO:0000256" key="8">
    <source>
        <dbReference type="ARBA" id="ARBA00023136"/>
    </source>
</evidence>
<name>A0ABW4MIQ0_9BACI</name>
<dbReference type="HAMAP" id="MF_00115">
    <property type="entry name" value="MscL"/>
    <property type="match status" value="1"/>
</dbReference>
<gene>
    <name evidence="10 11" type="primary">mscL</name>
    <name evidence="11" type="ORF">ACFSFW_03265</name>
</gene>
<dbReference type="InterPro" id="IPR037673">
    <property type="entry name" value="MSC/AndL"/>
</dbReference>
<keyword evidence="3 10" id="KW-0813">Transport</keyword>
<dbReference type="InterPro" id="IPR036019">
    <property type="entry name" value="MscL_channel"/>
</dbReference>
<feature type="transmembrane region" description="Helical" evidence="10">
    <location>
        <begin position="64"/>
        <end position="87"/>
    </location>
</feature>
<dbReference type="PANTHER" id="PTHR30266">
    <property type="entry name" value="MECHANOSENSITIVE CHANNEL MSCL"/>
    <property type="match status" value="1"/>
</dbReference>
<evidence type="ECO:0000313" key="12">
    <source>
        <dbReference type="Proteomes" id="UP001597227"/>
    </source>
</evidence>
<keyword evidence="7 10" id="KW-0406">Ion transport</keyword>
<feature type="transmembrane region" description="Helical" evidence="10">
    <location>
        <begin position="12"/>
        <end position="35"/>
    </location>
</feature>
<evidence type="ECO:0000256" key="9">
    <source>
        <dbReference type="ARBA" id="ARBA00023303"/>
    </source>
</evidence>
<keyword evidence="6 10" id="KW-1133">Transmembrane helix</keyword>
<comment type="subunit">
    <text evidence="10">Homopentamer.</text>
</comment>
<dbReference type="NCBIfam" id="NF001843">
    <property type="entry name" value="PRK00567.1-4"/>
    <property type="match status" value="1"/>
</dbReference>
<keyword evidence="8 10" id="KW-0472">Membrane</keyword>
<keyword evidence="5 10" id="KW-0812">Transmembrane</keyword>
<dbReference type="SUPFAM" id="SSF81330">
    <property type="entry name" value="Gated mechanosensitive channel"/>
    <property type="match status" value="1"/>
</dbReference>
<reference evidence="12" key="1">
    <citation type="journal article" date="2019" name="Int. J. Syst. Evol. Microbiol.">
        <title>The Global Catalogue of Microorganisms (GCM) 10K type strain sequencing project: providing services to taxonomists for standard genome sequencing and annotation.</title>
        <authorList>
            <consortium name="The Broad Institute Genomics Platform"/>
            <consortium name="The Broad Institute Genome Sequencing Center for Infectious Disease"/>
            <person name="Wu L."/>
            <person name="Ma J."/>
        </authorList>
    </citation>
    <scope>NUCLEOTIDE SEQUENCE [LARGE SCALE GENOMIC DNA]</scope>
    <source>
        <strain evidence="12">CCUG 15531</strain>
    </source>
</reference>
<comment type="function">
    <text evidence="10">Channel that opens in response to stretch forces in the membrane lipid bilayer. May participate in the regulation of osmotic pressure changes within the cell.</text>
</comment>
<dbReference type="NCBIfam" id="TIGR00220">
    <property type="entry name" value="mscL"/>
    <property type="match status" value="1"/>
</dbReference>
<dbReference type="Gene3D" id="1.10.1200.120">
    <property type="entry name" value="Large-conductance mechanosensitive channel, MscL, domain 1"/>
    <property type="match status" value="1"/>
</dbReference>
<evidence type="ECO:0000256" key="7">
    <source>
        <dbReference type="ARBA" id="ARBA00023065"/>
    </source>
</evidence>
<accession>A0ABW4MIQ0</accession>
<dbReference type="NCBIfam" id="NF010560">
    <property type="entry name" value="PRK13955.1"/>
    <property type="match status" value="1"/>
</dbReference>
<evidence type="ECO:0000256" key="3">
    <source>
        <dbReference type="ARBA" id="ARBA00022448"/>
    </source>
</evidence>
<keyword evidence="12" id="KW-1185">Reference proteome</keyword>
<dbReference type="Proteomes" id="UP001597227">
    <property type="component" value="Unassembled WGS sequence"/>
</dbReference>
<evidence type="ECO:0000256" key="4">
    <source>
        <dbReference type="ARBA" id="ARBA00022475"/>
    </source>
</evidence>
<evidence type="ECO:0000256" key="5">
    <source>
        <dbReference type="ARBA" id="ARBA00022692"/>
    </source>
</evidence>
<dbReference type="RefSeq" id="WP_388035189.1">
    <property type="nucleotide sequence ID" value="NZ_JBHUEK010000007.1"/>
</dbReference>
<dbReference type="InterPro" id="IPR001185">
    <property type="entry name" value="MS_channel"/>
</dbReference>
<evidence type="ECO:0000256" key="1">
    <source>
        <dbReference type="ARBA" id="ARBA00004651"/>
    </source>
</evidence>
<evidence type="ECO:0000256" key="10">
    <source>
        <dbReference type="HAMAP-Rule" id="MF_00115"/>
    </source>
</evidence>
<sequence length="125" mass="14030">MINEFKKFALKGNVIDLAVGVIIGGAFGKIVTSLVNDIIMPLVGFLLGGVDISKASIPFNGEKIMYGAFLQTVVDFLIISFSIFLFIRFFQRFKKKEEEKPADPTPSKEEQLLTEIRDLLKEQRS</sequence>
<keyword evidence="4 10" id="KW-1003">Cell membrane</keyword>
<dbReference type="PROSITE" id="PS01327">
    <property type="entry name" value="MSCL"/>
    <property type="match status" value="1"/>
</dbReference>
<evidence type="ECO:0000256" key="6">
    <source>
        <dbReference type="ARBA" id="ARBA00022989"/>
    </source>
</evidence>
<protein>
    <recommendedName>
        <fullName evidence="10">Large-conductance mechanosensitive channel</fullName>
    </recommendedName>
</protein>
<dbReference type="PANTHER" id="PTHR30266:SF2">
    <property type="entry name" value="LARGE-CONDUCTANCE MECHANOSENSITIVE CHANNEL"/>
    <property type="match status" value="1"/>
</dbReference>
<dbReference type="InterPro" id="IPR019823">
    <property type="entry name" value="Mechanosensitive_channel_CS"/>
</dbReference>
<dbReference type="PRINTS" id="PR01264">
    <property type="entry name" value="MECHCHANNEL"/>
</dbReference>
<comment type="caution">
    <text evidence="11">The sequence shown here is derived from an EMBL/GenBank/DDBJ whole genome shotgun (WGS) entry which is preliminary data.</text>
</comment>
<dbReference type="Pfam" id="PF01741">
    <property type="entry name" value="MscL"/>
    <property type="match status" value="1"/>
</dbReference>
<evidence type="ECO:0000256" key="2">
    <source>
        <dbReference type="ARBA" id="ARBA00007254"/>
    </source>
</evidence>
<keyword evidence="9 10" id="KW-0407">Ion channel</keyword>
<comment type="similarity">
    <text evidence="2 10">Belongs to the MscL family.</text>
</comment>
<comment type="subcellular location">
    <subcellularLocation>
        <location evidence="1 10">Cell membrane</location>
        <topology evidence="1 10">Multi-pass membrane protein</topology>
    </subcellularLocation>
</comment>
<organism evidence="11 12">
    <name type="scientific">Fredinandcohnia salidurans</name>
    <dbReference type="NCBI Taxonomy" id="2595041"/>
    <lineage>
        <taxon>Bacteria</taxon>
        <taxon>Bacillati</taxon>
        <taxon>Bacillota</taxon>
        <taxon>Bacilli</taxon>
        <taxon>Bacillales</taxon>
        <taxon>Bacillaceae</taxon>
        <taxon>Fredinandcohnia</taxon>
    </lineage>
</organism>
<evidence type="ECO:0000313" key="11">
    <source>
        <dbReference type="EMBL" id="MFD1777673.1"/>
    </source>
</evidence>